<keyword evidence="2" id="KW-1185">Reference proteome</keyword>
<sequence length="73" mass="8478">MVYKMPGAALPERWASSKSVRFSKSVFTYSKGWKCRMHRPLYMSGLYSAADFYKVWKKLDILSIGRQKINLPA</sequence>
<dbReference type="AlphaFoldDB" id="A0A7X2S9S5"/>
<dbReference type="Proteomes" id="UP000434639">
    <property type="component" value="Unassembled WGS sequence"/>
</dbReference>
<gene>
    <name evidence="1" type="ORF">GKZ89_20435</name>
</gene>
<comment type="caution">
    <text evidence="1">The sequence shown here is derived from an EMBL/GenBank/DDBJ whole genome shotgun (WGS) entry which is preliminary data.</text>
</comment>
<organism evidence="1 2">
    <name type="scientific">Metabacillus mangrovi</name>
    <dbReference type="NCBI Taxonomy" id="1491830"/>
    <lineage>
        <taxon>Bacteria</taxon>
        <taxon>Bacillati</taxon>
        <taxon>Bacillota</taxon>
        <taxon>Bacilli</taxon>
        <taxon>Bacillales</taxon>
        <taxon>Bacillaceae</taxon>
        <taxon>Metabacillus</taxon>
    </lineage>
</organism>
<protein>
    <submittedName>
        <fullName evidence="1">Uncharacterized protein</fullName>
    </submittedName>
</protein>
<accession>A0A7X2S9S5</accession>
<proteinExistence type="predicted"/>
<dbReference type="RefSeq" id="WP_155114260.1">
    <property type="nucleotide sequence ID" value="NZ_WMIB01000040.1"/>
</dbReference>
<name>A0A7X2S9S5_9BACI</name>
<evidence type="ECO:0000313" key="1">
    <source>
        <dbReference type="EMBL" id="MTH55763.1"/>
    </source>
</evidence>
<evidence type="ECO:0000313" key="2">
    <source>
        <dbReference type="Proteomes" id="UP000434639"/>
    </source>
</evidence>
<reference evidence="1 2" key="1">
    <citation type="journal article" date="2017" name="Int. J. Syst. Evol. Microbiol.">
        <title>Bacillus mangrovi sp. nov., isolated from a sediment sample from a mangrove forest.</title>
        <authorList>
            <person name="Gupta V."/>
            <person name="Singh P.K."/>
            <person name="Korpole S."/>
            <person name="Tanuku N.R.S."/>
            <person name="Pinnaka A.K."/>
        </authorList>
    </citation>
    <scope>NUCLEOTIDE SEQUENCE [LARGE SCALE GENOMIC DNA]</scope>
    <source>
        <strain evidence="1 2">KCTC 33872</strain>
    </source>
</reference>
<dbReference type="EMBL" id="WMIB01000040">
    <property type="protein sequence ID" value="MTH55763.1"/>
    <property type="molecule type" value="Genomic_DNA"/>
</dbReference>